<dbReference type="SUPFAM" id="SSF56176">
    <property type="entry name" value="FAD-binding/transporter-associated domain-like"/>
    <property type="match status" value="1"/>
</dbReference>
<dbReference type="InterPro" id="IPR051676">
    <property type="entry name" value="UPF0053_domain"/>
</dbReference>
<evidence type="ECO:0000259" key="11">
    <source>
        <dbReference type="PROSITE" id="PS51371"/>
    </source>
</evidence>
<gene>
    <name evidence="13" type="ORF">V5E97_15865</name>
</gene>
<feature type="domain" description="CBS" evidence="11">
    <location>
        <begin position="294"/>
        <end position="351"/>
    </location>
</feature>
<evidence type="ECO:0000256" key="3">
    <source>
        <dbReference type="ARBA" id="ARBA00022692"/>
    </source>
</evidence>
<evidence type="ECO:0000256" key="4">
    <source>
        <dbReference type="ARBA" id="ARBA00022737"/>
    </source>
</evidence>
<dbReference type="CDD" id="cd04590">
    <property type="entry name" value="CBS_pair_CorC_HlyC_assoc"/>
    <property type="match status" value="1"/>
</dbReference>
<dbReference type="PANTHER" id="PTHR43099">
    <property type="entry name" value="UPF0053 PROTEIN YRKA"/>
    <property type="match status" value="1"/>
</dbReference>
<dbReference type="InterPro" id="IPR036318">
    <property type="entry name" value="FAD-bd_PCMH-like_sf"/>
</dbReference>
<dbReference type="GO" id="GO:0005886">
    <property type="term" value="C:plasma membrane"/>
    <property type="evidence" value="ECO:0007669"/>
    <property type="project" value="UniProtKB-SubCell"/>
</dbReference>
<dbReference type="InterPro" id="IPR044751">
    <property type="entry name" value="Ion_transp-like_CBS"/>
</dbReference>
<evidence type="ECO:0000256" key="10">
    <source>
        <dbReference type="SAM" id="Phobius"/>
    </source>
</evidence>
<feature type="transmembrane region" description="Helical" evidence="10">
    <location>
        <begin position="101"/>
        <end position="123"/>
    </location>
</feature>
<evidence type="ECO:0000256" key="5">
    <source>
        <dbReference type="ARBA" id="ARBA00022989"/>
    </source>
</evidence>
<dbReference type="PROSITE" id="PS51371">
    <property type="entry name" value="CBS"/>
    <property type="match status" value="2"/>
</dbReference>
<keyword evidence="5 9" id="KW-1133">Transmembrane helix</keyword>
<evidence type="ECO:0000256" key="2">
    <source>
        <dbReference type="ARBA" id="ARBA00022475"/>
    </source>
</evidence>
<dbReference type="Pfam" id="PF03471">
    <property type="entry name" value="CorC_HlyC"/>
    <property type="match status" value="1"/>
</dbReference>
<dbReference type="SMART" id="SM01091">
    <property type="entry name" value="CorC_HlyC"/>
    <property type="match status" value="1"/>
</dbReference>
<organism evidence="13">
    <name type="scientific">Singulisphaera sp. Ch08</name>
    <dbReference type="NCBI Taxonomy" id="3120278"/>
    <lineage>
        <taxon>Bacteria</taxon>
        <taxon>Pseudomonadati</taxon>
        <taxon>Planctomycetota</taxon>
        <taxon>Planctomycetia</taxon>
        <taxon>Isosphaerales</taxon>
        <taxon>Isosphaeraceae</taxon>
        <taxon>Singulisphaera</taxon>
    </lineage>
</organism>
<dbReference type="Pfam" id="PF00571">
    <property type="entry name" value="CBS"/>
    <property type="match status" value="2"/>
</dbReference>
<keyword evidence="2" id="KW-1003">Cell membrane</keyword>
<evidence type="ECO:0000259" key="12">
    <source>
        <dbReference type="PROSITE" id="PS51846"/>
    </source>
</evidence>
<evidence type="ECO:0000256" key="9">
    <source>
        <dbReference type="PROSITE-ProRule" id="PRU01193"/>
    </source>
</evidence>
<protein>
    <submittedName>
        <fullName evidence="13">Hemolysin family protein</fullName>
    </submittedName>
</protein>
<keyword evidence="4" id="KW-0677">Repeat</keyword>
<dbReference type="SUPFAM" id="SSF54631">
    <property type="entry name" value="CBS-domain pair"/>
    <property type="match status" value="1"/>
</dbReference>
<keyword evidence="7 9" id="KW-0472">Membrane</keyword>
<dbReference type="EMBL" id="CP155447">
    <property type="protein sequence ID" value="XBH07455.1"/>
    <property type="molecule type" value="Genomic_DNA"/>
</dbReference>
<evidence type="ECO:0000256" key="6">
    <source>
        <dbReference type="ARBA" id="ARBA00023122"/>
    </source>
</evidence>
<comment type="subcellular location">
    <subcellularLocation>
        <location evidence="1">Cell membrane</location>
        <topology evidence="1">Multi-pass membrane protein</topology>
    </subcellularLocation>
</comment>
<dbReference type="Pfam" id="PF01595">
    <property type="entry name" value="CNNM"/>
    <property type="match status" value="1"/>
</dbReference>
<keyword evidence="6 8" id="KW-0129">CBS domain</keyword>
<evidence type="ECO:0000256" key="7">
    <source>
        <dbReference type="ARBA" id="ARBA00023136"/>
    </source>
</evidence>
<dbReference type="InterPro" id="IPR005170">
    <property type="entry name" value="Transptr-assoc_dom"/>
</dbReference>
<feature type="domain" description="CBS" evidence="11">
    <location>
        <begin position="229"/>
        <end position="291"/>
    </location>
</feature>
<dbReference type="FunFam" id="3.10.580.10:FF:000002">
    <property type="entry name" value="Magnesium/cobalt efflux protein CorC"/>
    <property type="match status" value="1"/>
</dbReference>
<dbReference type="AlphaFoldDB" id="A0AAU7CQT4"/>
<keyword evidence="3 9" id="KW-0812">Transmembrane</keyword>
<evidence type="ECO:0000256" key="8">
    <source>
        <dbReference type="PROSITE-ProRule" id="PRU00703"/>
    </source>
</evidence>
<evidence type="ECO:0000256" key="1">
    <source>
        <dbReference type="ARBA" id="ARBA00004651"/>
    </source>
</evidence>
<dbReference type="GO" id="GO:0050660">
    <property type="term" value="F:flavin adenine dinucleotide binding"/>
    <property type="evidence" value="ECO:0007669"/>
    <property type="project" value="InterPro"/>
</dbReference>
<dbReference type="InterPro" id="IPR000644">
    <property type="entry name" value="CBS_dom"/>
</dbReference>
<reference evidence="13" key="1">
    <citation type="submission" date="2024-05" db="EMBL/GenBank/DDBJ databases">
        <title>Planctomycetes of the genus Singulisphaera possess chitinolytic capabilities.</title>
        <authorList>
            <person name="Ivanova A."/>
        </authorList>
    </citation>
    <scope>NUCLEOTIDE SEQUENCE</scope>
    <source>
        <strain evidence="13">Ch08T</strain>
    </source>
</reference>
<dbReference type="PROSITE" id="PS51846">
    <property type="entry name" value="CNNM"/>
    <property type="match status" value="1"/>
</dbReference>
<feature type="transmembrane region" description="Helical" evidence="10">
    <location>
        <begin position="6"/>
        <end position="27"/>
    </location>
</feature>
<name>A0AAU7CQT4_9BACT</name>
<dbReference type="InterPro" id="IPR046342">
    <property type="entry name" value="CBS_dom_sf"/>
</dbReference>
<dbReference type="Gene3D" id="3.10.580.10">
    <property type="entry name" value="CBS-domain"/>
    <property type="match status" value="1"/>
</dbReference>
<evidence type="ECO:0000313" key="13">
    <source>
        <dbReference type="EMBL" id="XBH07455.1"/>
    </source>
</evidence>
<dbReference type="InterPro" id="IPR002550">
    <property type="entry name" value="CNNM"/>
</dbReference>
<feature type="domain" description="CNNM transmembrane" evidence="12">
    <location>
        <begin position="1"/>
        <end position="210"/>
    </location>
</feature>
<sequence length="453" mass="49813">MGLTEFLIITGLVFVNGFFVAAEFALVKVRTSQIDQLVEEGNWAAKLVSRALDHLDAYLSASQVGITVASLGLGWAIEKRVVHNVEVWLGKHHMEGTQLSLGFFSLSVVSAVPIAAFAFVTFLHVALGEQAPKSLAIRSAKIVALWTVPPLMAIYFIFWPVIWLLNNASNLTLRMLGLGSTDGAEVSHTEEELRHIVAESVAGGHLSRNERIMIENVLNLEEKTARRIMVPRPDIVYLNLSRPVEDNLRVARQAGHTRYPICEDDLNTVIGMIHVKDLFRAGATSNGRPDLRKWARKVPFLPESLKLDDLLVEFQRNKVHLAMLLDEYGSVVGMVSLENVLEELVGPIQDEFDREDPQVTLLGNGVFEVDATCPLDVLADRCGVNVPETEAETAGGLILDLLGRLAKTGDSVLVDSTRLVVIRADPTRIRRIRVEPVGDLSNRESNGSAPQSG</sequence>
<dbReference type="RefSeq" id="WP_406700291.1">
    <property type="nucleotide sequence ID" value="NZ_CP155447.1"/>
</dbReference>
<accession>A0AAU7CQT4</accession>
<feature type="transmembrane region" description="Helical" evidence="10">
    <location>
        <begin position="143"/>
        <end position="165"/>
    </location>
</feature>
<dbReference type="PANTHER" id="PTHR43099:SF5">
    <property type="entry name" value="HLYC_CORC FAMILY TRANSPORTER"/>
    <property type="match status" value="1"/>
</dbReference>
<proteinExistence type="predicted"/>
<dbReference type="Gene3D" id="3.30.465.10">
    <property type="match status" value="1"/>
</dbReference>
<dbReference type="InterPro" id="IPR016169">
    <property type="entry name" value="FAD-bd_PCMH_sub2"/>
</dbReference>